<protein>
    <submittedName>
        <fullName evidence="1">Uncharacterized protein</fullName>
    </submittedName>
</protein>
<sequence>MIRRICISTEHYTATVKYTDFIFAQIRTASMHQNVRV</sequence>
<reference evidence="1" key="2">
    <citation type="journal article" date="2015" name="Fish Shellfish Immunol.">
        <title>Early steps in the European eel (Anguilla anguilla)-Vibrio vulnificus interaction in the gills: Role of the RtxA13 toxin.</title>
        <authorList>
            <person name="Callol A."/>
            <person name="Pajuelo D."/>
            <person name="Ebbesson L."/>
            <person name="Teles M."/>
            <person name="MacKenzie S."/>
            <person name="Amaro C."/>
        </authorList>
    </citation>
    <scope>NUCLEOTIDE SEQUENCE</scope>
</reference>
<evidence type="ECO:0000313" key="1">
    <source>
        <dbReference type="EMBL" id="JAH37367.1"/>
    </source>
</evidence>
<proteinExistence type="predicted"/>
<organism evidence="1">
    <name type="scientific">Anguilla anguilla</name>
    <name type="common">European freshwater eel</name>
    <name type="synonym">Muraena anguilla</name>
    <dbReference type="NCBI Taxonomy" id="7936"/>
    <lineage>
        <taxon>Eukaryota</taxon>
        <taxon>Metazoa</taxon>
        <taxon>Chordata</taxon>
        <taxon>Craniata</taxon>
        <taxon>Vertebrata</taxon>
        <taxon>Euteleostomi</taxon>
        <taxon>Actinopterygii</taxon>
        <taxon>Neopterygii</taxon>
        <taxon>Teleostei</taxon>
        <taxon>Anguilliformes</taxon>
        <taxon>Anguillidae</taxon>
        <taxon>Anguilla</taxon>
    </lineage>
</organism>
<dbReference type="AlphaFoldDB" id="A0A0E9S837"/>
<reference evidence="1" key="1">
    <citation type="submission" date="2014-11" db="EMBL/GenBank/DDBJ databases">
        <authorList>
            <person name="Amaro Gonzalez C."/>
        </authorList>
    </citation>
    <scope>NUCLEOTIDE SEQUENCE</scope>
</reference>
<dbReference type="EMBL" id="GBXM01071210">
    <property type="protein sequence ID" value="JAH37367.1"/>
    <property type="molecule type" value="Transcribed_RNA"/>
</dbReference>
<accession>A0A0E9S837</accession>
<name>A0A0E9S837_ANGAN</name>